<feature type="region of interest" description="Disordered" evidence="4">
    <location>
        <begin position="30"/>
        <end position="123"/>
    </location>
</feature>
<evidence type="ECO:0000256" key="2">
    <source>
        <dbReference type="ARBA" id="ARBA00022840"/>
    </source>
</evidence>
<evidence type="ECO:0000256" key="1">
    <source>
        <dbReference type="ARBA" id="ARBA00022741"/>
    </source>
</evidence>
<feature type="compositionally biased region" description="Low complexity" evidence="4">
    <location>
        <begin position="38"/>
        <end position="60"/>
    </location>
</feature>
<dbReference type="SUPFAM" id="SSF117281">
    <property type="entry name" value="Kelch motif"/>
    <property type="match status" value="1"/>
</dbReference>
<keyword evidence="1 3" id="KW-0547">Nucleotide-binding</keyword>
<feature type="domain" description="Protein kinase" evidence="7">
    <location>
        <begin position="1040"/>
        <end position="1447"/>
    </location>
</feature>
<dbReference type="Pfam" id="PF24681">
    <property type="entry name" value="Kelch_KLHDC2_KLHL20_DRC7"/>
    <property type="match status" value="1"/>
</dbReference>
<keyword evidence="5" id="KW-0472">Membrane</keyword>
<dbReference type="GeneID" id="16069032"/>
<dbReference type="RefSeq" id="XP_004988502.1">
    <property type="nucleotide sequence ID" value="XM_004988445.1"/>
</dbReference>
<dbReference type="InterPro" id="IPR017441">
    <property type="entry name" value="Protein_kinase_ATP_BS"/>
</dbReference>
<evidence type="ECO:0000256" key="6">
    <source>
        <dbReference type="SAM" id="SignalP"/>
    </source>
</evidence>
<feature type="region of interest" description="Disordered" evidence="4">
    <location>
        <begin position="1204"/>
        <end position="1316"/>
    </location>
</feature>
<keyword evidence="6" id="KW-0732">Signal</keyword>
<evidence type="ECO:0000313" key="8">
    <source>
        <dbReference type="EMBL" id="EGD79881.1"/>
    </source>
</evidence>
<feature type="transmembrane region" description="Helical" evidence="5">
    <location>
        <begin position="1099"/>
        <end position="1119"/>
    </location>
</feature>
<protein>
    <submittedName>
        <fullName evidence="8">TKL protein kinase</fullName>
    </submittedName>
</protein>
<dbReference type="InterPro" id="IPR051681">
    <property type="entry name" value="Ser/Thr_Kinases-Pseudokinases"/>
</dbReference>
<dbReference type="SMART" id="SM01411">
    <property type="entry name" value="Ephrin_rec_like"/>
    <property type="match status" value="1"/>
</dbReference>
<feature type="compositionally biased region" description="Basic and acidic residues" evidence="4">
    <location>
        <begin position="1522"/>
        <end position="1538"/>
    </location>
</feature>
<accession>F2UQH6</accession>
<feature type="binding site" evidence="3">
    <location>
        <position position="1070"/>
    </location>
    <ligand>
        <name>ATP</name>
        <dbReference type="ChEBI" id="CHEBI:30616"/>
    </ligand>
</feature>
<feature type="transmembrane region" description="Helical" evidence="5">
    <location>
        <begin position="981"/>
        <end position="1002"/>
    </location>
</feature>
<feature type="compositionally biased region" description="Low complexity" evidence="4">
    <location>
        <begin position="1275"/>
        <end position="1309"/>
    </location>
</feature>
<evidence type="ECO:0000256" key="5">
    <source>
        <dbReference type="SAM" id="Phobius"/>
    </source>
</evidence>
<dbReference type="GO" id="GO:0005524">
    <property type="term" value="F:ATP binding"/>
    <property type="evidence" value="ECO:0007669"/>
    <property type="project" value="UniProtKB-UniRule"/>
</dbReference>
<evidence type="ECO:0000259" key="7">
    <source>
        <dbReference type="PROSITE" id="PS50011"/>
    </source>
</evidence>
<feature type="region of interest" description="Disordered" evidence="4">
    <location>
        <begin position="1452"/>
        <end position="1547"/>
    </location>
</feature>
<dbReference type="InterPro" id="IPR015915">
    <property type="entry name" value="Kelch-typ_b-propeller"/>
</dbReference>
<keyword evidence="2 3" id="KW-0067">ATP-binding</keyword>
<dbReference type="InterPro" id="IPR011043">
    <property type="entry name" value="Gal_Oxase/kelch_b-propeller"/>
</dbReference>
<gene>
    <name evidence="8" type="ORF">PTSG_10165</name>
</gene>
<feature type="chain" id="PRO_5003287934" evidence="6">
    <location>
        <begin position="19"/>
        <end position="1547"/>
    </location>
</feature>
<dbReference type="PROSITE" id="PS50011">
    <property type="entry name" value="PROTEIN_KINASE_DOM"/>
    <property type="match status" value="1"/>
</dbReference>
<dbReference type="Gene3D" id="2.120.10.80">
    <property type="entry name" value="Kelch-type beta propeller"/>
    <property type="match status" value="3"/>
</dbReference>
<organism evidence="9">
    <name type="scientific">Salpingoeca rosetta (strain ATCC 50818 / BSB-021)</name>
    <dbReference type="NCBI Taxonomy" id="946362"/>
    <lineage>
        <taxon>Eukaryota</taxon>
        <taxon>Choanoflagellata</taxon>
        <taxon>Craspedida</taxon>
        <taxon>Salpingoecidae</taxon>
        <taxon>Salpingoeca</taxon>
    </lineage>
</organism>
<dbReference type="SUPFAM" id="SSF56112">
    <property type="entry name" value="Protein kinase-like (PK-like)"/>
    <property type="match status" value="1"/>
</dbReference>
<keyword evidence="5" id="KW-1133">Transmembrane helix</keyword>
<feature type="compositionally biased region" description="Low complexity" evidence="4">
    <location>
        <begin position="91"/>
        <end position="109"/>
    </location>
</feature>
<dbReference type="EMBL" id="GL832989">
    <property type="protein sequence ID" value="EGD79881.1"/>
    <property type="molecule type" value="Genomic_DNA"/>
</dbReference>
<sequence>MKVSLVALVVLLVVVATGVLPPCGCVATSDSEWRDGNHSSNNNNGNNNNYTSNNNYNNNNAQALAPDPLIGGFPVRSSSSSRIKRSDIIHNDNSNDIIHNDNSNDIINSNDDEEGDEGAPVSGPVLKNRFSPVEVPSLQYTPVLYHTTEVVTFQHQEDLQGTTVANLTRLIQLGGTKWDSVPGNIGVNQIQIHSVETWRRCRDLTPDVSPSGFTLHTSVQFADHEGIFIYGGLTPTGEGPNKFENMQELFLVNIYANFAKRIFECHWEPVQTQNPPQPRHGHAMVKLNEFQFIIHGGCGDHKIQDDPTARVRFFFICIDPLRDMHLFDIRTRMWTRLEVQGAPQLVYHHMSLLTADRQLILFGGYTEEQVVNTDMLAATVPRGDVTEGTALVFEHVQVSPVPQAYTRGAIDAVADDTIHYFLTPSPGSHFDKGRKLISLQGQFVPGTDHQQFVWRLANVFPSADHPWSAGETLRSFALGGGFAFAEVHNGRGVLSGVFLNDATGDLAPVWEVFDFNNRVMSFSVLQAFTQPSHRSYAEVVQLDDSHFLLAGGASPGPDDTAWLLIPDKLDIRKLGDMPTFVTRPNPRNAVFARFGFCLVNVPESDDVLIAGGTTSNQYPALDDYFFHVSSANVTSPLDDNPTYASLHMYGHRCFRRGSTVIAVGGIPTGGANVPVLAMPLLHFWTPQQGWVGCNVPSATHQPTLAAMEMLRTHSDGREEVVIFGGYNGRDSAPQGTHDMFAVGCRVPWEACTCDDVTFRQIVPDPEKLIRNITVRTLQTLDEDAWPAPRSSACSAQVGASRLVMHGGHIDGRPWQSTWMLEMNEGEPTWSEIGDDNRVPTLRPDATYGAACFAHKGAFVAVGGAGNGRLTDSIHVMRPSCNAGWGVASSFLNETCARCDEYSFRADLTQETCTPCPVGTRRQNATTTLGLSSTSCQMCVPGYCVHATHQQIEFVENKARCRCHCRSFFYGDRCNNVSTQRVLLVTLLPLLLLVALLTSGRVYRYFTRLRTTSALQQRLLSEKDDELLELHASWEVSPDDLVYHHRLGEGGFGEVWLATWLVRDERVAVKKLHTNLLDEETMHAFEGEIRFMKTLRHRNVVFFLGAYVGGSESLIVMEYVQRGSLHDHIHNTSSSSGTSGSGSAITQRRRVAFMRDTACGMEYLHGLNPPRIHRDLKSMNLLVTDNWVVKVADFTTAKKLLCKTNSAQDTRRNRRRGANPSTSTSTGGDDDNGSSNGGGGGVGWRLKRRFTSSVADVADAGGDGDGGAGDGDDGSGADSSASTTPNNTGSVFSSNNSTTTNSNSSNNNTNQAPGAQMPDANARVYVNTTSTYGTLHWSAPEVLAGQPYSLAVDVYSFGLVMWETLARDVPYAEYRFFGQLRDAVVDRRERPACPPSLLERGRGDDGVDEERARAVDDAYVSLMQRCWVHEPTQRPTFTQVSQELQAMVQQLGGERHTNSHTHHSGNRNGGGGCGGGVSSKRQSGPFGPMFHGSSRRAKRKDGGDGGNGGGHGDGGGYGGGRGDGGRGRGEVLVDLRDDQTVTARSTEL</sequence>
<feature type="compositionally biased region" description="Gly residues" evidence="4">
    <location>
        <begin position="1503"/>
        <end position="1521"/>
    </location>
</feature>
<dbReference type="Gene3D" id="1.10.510.10">
    <property type="entry name" value="Transferase(Phosphotransferase) domain 1"/>
    <property type="match status" value="2"/>
</dbReference>
<dbReference type="InParanoid" id="F2UQH6"/>
<dbReference type="eggNOG" id="KOG0192">
    <property type="taxonomic scope" value="Eukaryota"/>
</dbReference>
<dbReference type="PROSITE" id="PS00107">
    <property type="entry name" value="PROTEIN_KINASE_ATP"/>
    <property type="match status" value="1"/>
</dbReference>
<keyword evidence="8" id="KW-0418">Kinase</keyword>
<dbReference type="PANTHER" id="PTHR44329">
    <property type="entry name" value="SERINE/THREONINE-PROTEIN KINASE TNNI3K-RELATED"/>
    <property type="match status" value="1"/>
</dbReference>
<dbReference type="OrthoDB" id="10252171at2759"/>
<keyword evidence="9" id="KW-1185">Reference proteome</keyword>
<dbReference type="KEGG" id="sre:PTSG_10165"/>
<keyword evidence="8" id="KW-0808">Transferase</keyword>
<dbReference type="InterPro" id="IPR001245">
    <property type="entry name" value="Ser-Thr/Tyr_kinase_cat_dom"/>
</dbReference>
<proteinExistence type="predicted"/>
<dbReference type="Pfam" id="PF00069">
    <property type="entry name" value="Pkinase"/>
    <property type="match status" value="1"/>
</dbReference>
<dbReference type="PANTHER" id="PTHR44329:SF298">
    <property type="entry name" value="MIXED LINEAGE KINASE DOMAIN-LIKE PROTEIN"/>
    <property type="match status" value="1"/>
</dbReference>
<name>F2UQH6_SALR5</name>
<dbReference type="Proteomes" id="UP000007799">
    <property type="component" value="Unassembled WGS sequence"/>
</dbReference>
<dbReference type="STRING" id="946362.F2UQH6"/>
<feature type="signal peptide" evidence="6">
    <location>
        <begin position="1"/>
        <end position="18"/>
    </location>
</feature>
<dbReference type="GO" id="GO:0004674">
    <property type="term" value="F:protein serine/threonine kinase activity"/>
    <property type="evidence" value="ECO:0007669"/>
    <property type="project" value="TreeGrafter"/>
</dbReference>
<evidence type="ECO:0000313" key="9">
    <source>
        <dbReference type="Proteomes" id="UP000007799"/>
    </source>
</evidence>
<feature type="compositionally biased region" description="Gly residues" evidence="4">
    <location>
        <begin position="1466"/>
        <end position="1476"/>
    </location>
</feature>
<dbReference type="SMART" id="SM00220">
    <property type="entry name" value="S_TKc"/>
    <property type="match status" value="1"/>
</dbReference>
<dbReference type="SUPFAM" id="SSF50965">
    <property type="entry name" value="Galactose oxidase, central domain"/>
    <property type="match status" value="1"/>
</dbReference>
<evidence type="ECO:0000256" key="3">
    <source>
        <dbReference type="PROSITE-ProRule" id="PRU10141"/>
    </source>
</evidence>
<evidence type="ECO:0000256" key="4">
    <source>
        <dbReference type="SAM" id="MobiDB-lite"/>
    </source>
</evidence>
<dbReference type="InterPro" id="IPR011009">
    <property type="entry name" value="Kinase-like_dom_sf"/>
</dbReference>
<reference evidence="8" key="1">
    <citation type="submission" date="2009-08" db="EMBL/GenBank/DDBJ databases">
        <title>Annotation of Salpingoeca rosetta.</title>
        <authorList>
            <consortium name="The Broad Institute Genome Sequencing Platform"/>
            <person name="Russ C."/>
            <person name="Cuomo C."/>
            <person name="Burger G."/>
            <person name="Gray M.W."/>
            <person name="Holland P.W.H."/>
            <person name="King N."/>
            <person name="Lang F.B.F."/>
            <person name="Roger A.J."/>
            <person name="Ruiz-Trillo I."/>
            <person name="Young S.K."/>
            <person name="Zeng Q."/>
            <person name="Gargeya S."/>
            <person name="Alvarado L."/>
            <person name="Berlin A."/>
            <person name="Chapman S.B."/>
            <person name="Chen Z."/>
            <person name="Freedman E."/>
            <person name="Gellesch M."/>
            <person name="Goldberg J."/>
            <person name="Griggs A."/>
            <person name="Gujja S."/>
            <person name="Heilman E."/>
            <person name="Heiman D."/>
            <person name="Howarth C."/>
            <person name="Mehta T."/>
            <person name="Neiman D."/>
            <person name="Pearson M."/>
            <person name="Roberts A."/>
            <person name="Saif S."/>
            <person name="Shea T."/>
            <person name="Shenoy N."/>
            <person name="Sisk P."/>
            <person name="Stolte C."/>
            <person name="Sykes S."/>
            <person name="White J."/>
            <person name="Yandava C."/>
            <person name="Haas B."/>
            <person name="Nusbaum C."/>
            <person name="Birren B."/>
        </authorList>
    </citation>
    <scope>NUCLEOTIDE SEQUENCE [LARGE SCALE GENOMIC DNA]</scope>
    <source>
        <strain evidence="8">ATCC 50818</strain>
    </source>
</reference>
<dbReference type="InterPro" id="IPR000719">
    <property type="entry name" value="Prot_kinase_dom"/>
</dbReference>
<keyword evidence="5" id="KW-0812">Transmembrane</keyword>
<dbReference type="Pfam" id="PF07714">
    <property type="entry name" value="PK_Tyr_Ser-Thr"/>
    <property type="match status" value="1"/>
</dbReference>